<feature type="region of interest" description="Disordered" evidence="1">
    <location>
        <begin position="373"/>
        <end position="423"/>
    </location>
</feature>
<evidence type="ECO:0000256" key="1">
    <source>
        <dbReference type="SAM" id="MobiDB-lite"/>
    </source>
</evidence>
<feature type="region of interest" description="Disordered" evidence="1">
    <location>
        <begin position="428"/>
        <end position="447"/>
    </location>
</feature>
<evidence type="ECO:0000313" key="3">
    <source>
        <dbReference type="EMBL" id="CAA6813437.1"/>
    </source>
</evidence>
<feature type="compositionally biased region" description="Polar residues" evidence="1">
    <location>
        <begin position="436"/>
        <end position="445"/>
    </location>
</feature>
<dbReference type="EMBL" id="CACVAT010000207">
    <property type="protein sequence ID" value="CAA6813437.1"/>
    <property type="molecule type" value="Genomic_DNA"/>
</dbReference>
<keyword evidence="2" id="KW-1133">Transmembrane helix</keyword>
<organism evidence="3">
    <name type="scientific">uncultured Thiotrichaceae bacterium</name>
    <dbReference type="NCBI Taxonomy" id="298394"/>
    <lineage>
        <taxon>Bacteria</taxon>
        <taxon>Pseudomonadati</taxon>
        <taxon>Pseudomonadota</taxon>
        <taxon>Gammaproteobacteria</taxon>
        <taxon>Thiotrichales</taxon>
        <taxon>Thiotrichaceae</taxon>
        <taxon>environmental samples</taxon>
    </lineage>
</organism>
<name>A0A6S6TEZ8_9GAMM</name>
<gene>
    <name evidence="3" type="ORF">HELGO_WM34874</name>
</gene>
<evidence type="ECO:0000256" key="2">
    <source>
        <dbReference type="SAM" id="Phobius"/>
    </source>
</evidence>
<feature type="transmembrane region" description="Helical" evidence="2">
    <location>
        <begin position="184"/>
        <end position="205"/>
    </location>
</feature>
<accession>A0A6S6TEZ8</accession>
<dbReference type="AlphaFoldDB" id="A0A6S6TEZ8"/>
<feature type="compositionally biased region" description="Polar residues" evidence="1">
    <location>
        <begin position="286"/>
        <end position="300"/>
    </location>
</feature>
<sequence length="629" mass="68108">MQKETAKSGLLNGRYMLTECLFANELGHLYHARDTRHSNGSVSGANVLVHIFPNQSISYTELPNAFSRLKTMINTSSCPVLPVLDYGWSGTDAYFVMANTGAWHSKVLAALQGKPSNLHHDAIHITDKLLKDQLIPRGLVPQAFLVIPGGVKVLGTALTEQFQKIQLEMNLLPSAHHSQGNKMIPMFIGFAALAGIAVAGGTYYYQQLASTPKNNPATEQQADNSAPILSTTSIAVKITENNTSEAREIHPPEQAIAKASPSQKDKAEPASEKLPEQTESPAPLASTDNQQGDSTPNIQEKVTPAVTVIETEVTLATQDTPAIAIIETPLETETTPAAQDTPTVAVIEKPLETEATPPTTEQLNTAVVVTAPPEQEPAASLPEADTPTVTQAEKKPEEPQNTPESKRVSEAPKTPQPGAEKPVTLQEFPAQKPAKETSQTPTTQPLAEEPAPIQLSAIETPQEKNLPETTPPPTENTPDTTTDIASDDTIATAEPLVPPTTTADTTTPPETTDPVKVDKEKLTANGFNRQQLIEKAYAAIEEGKLSEQPGSGSIYYIRLLKRIAPNHHQVRRLAREVVSAYHINARNSMKLKQSRKASQQLWVAGRLIEEFKLNEMNKAHLGLIQRSTE</sequence>
<proteinExistence type="predicted"/>
<feature type="region of interest" description="Disordered" evidence="1">
    <location>
        <begin position="458"/>
        <end position="515"/>
    </location>
</feature>
<feature type="compositionally biased region" description="Basic and acidic residues" evidence="1">
    <location>
        <begin position="392"/>
        <end position="410"/>
    </location>
</feature>
<feature type="compositionally biased region" description="Basic and acidic residues" evidence="1">
    <location>
        <begin position="263"/>
        <end position="276"/>
    </location>
</feature>
<feature type="region of interest" description="Disordered" evidence="1">
    <location>
        <begin position="242"/>
        <end position="303"/>
    </location>
</feature>
<keyword evidence="2" id="KW-0472">Membrane</keyword>
<reference evidence="3" key="1">
    <citation type="submission" date="2020-01" db="EMBL/GenBank/DDBJ databases">
        <authorList>
            <person name="Meier V. D."/>
            <person name="Meier V D."/>
        </authorList>
    </citation>
    <scope>NUCLEOTIDE SEQUENCE</scope>
    <source>
        <strain evidence="3">HLG_WM_MAG_09</strain>
    </source>
</reference>
<keyword evidence="2" id="KW-0812">Transmembrane</keyword>
<feature type="compositionally biased region" description="Low complexity" evidence="1">
    <location>
        <begin position="476"/>
        <end position="512"/>
    </location>
</feature>
<protein>
    <submittedName>
        <fullName evidence="3">Uncharacterized protein</fullName>
    </submittedName>
</protein>